<protein>
    <submittedName>
        <fullName evidence="3">4'-phosphopantetheinyl transferase superfamily protein</fullName>
    </submittedName>
</protein>
<sequence length="122" mass="14544">MSQLYAVPLNYSNLEIQDLNKRYGKDKLEYFYDIWALKESYIKMVGKGLSIPLNSFSCSVVNKQFMFKSRIEQQPVYLKKYHIDPKYKLAVSQHHAYFPEHIHQICLITWLKSLMNGEENYI</sequence>
<keyword evidence="1 3" id="KW-0808">Transferase</keyword>
<dbReference type="InterPro" id="IPR008278">
    <property type="entry name" value="4-PPantetheinyl_Trfase_dom"/>
</dbReference>
<dbReference type="InterPro" id="IPR037143">
    <property type="entry name" value="4-PPantetheinyl_Trfase_dom_sf"/>
</dbReference>
<evidence type="ECO:0000256" key="1">
    <source>
        <dbReference type="ARBA" id="ARBA00022679"/>
    </source>
</evidence>
<dbReference type="Proteomes" id="UP001335737">
    <property type="component" value="Unassembled WGS sequence"/>
</dbReference>
<proteinExistence type="predicted"/>
<dbReference type="RefSeq" id="WP_327607175.1">
    <property type="nucleotide sequence ID" value="NZ_JARZFX010000003.1"/>
</dbReference>
<feature type="domain" description="4'-phosphopantetheinyl transferase" evidence="2">
    <location>
        <begin position="12"/>
        <end position="75"/>
    </location>
</feature>
<organism evidence="3 4">
    <name type="scientific">Virgibacillus tibetensis</name>
    <dbReference type="NCBI Taxonomy" id="3042313"/>
    <lineage>
        <taxon>Bacteria</taxon>
        <taxon>Bacillati</taxon>
        <taxon>Bacillota</taxon>
        <taxon>Bacilli</taxon>
        <taxon>Bacillales</taxon>
        <taxon>Bacillaceae</taxon>
        <taxon>Virgibacillus</taxon>
    </lineage>
</organism>
<name>A0ABU6KE47_9BACI</name>
<dbReference type="GO" id="GO:0016740">
    <property type="term" value="F:transferase activity"/>
    <property type="evidence" value="ECO:0007669"/>
    <property type="project" value="UniProtKB-KW"/>
</dbReference>
<gene>
    <name evidence="3" type="ORF">QGM71_08895</name>
</gene>
<evidence type="ECO:0000313" key="3">
    <source>
        <dbReference type="EMBL" id="MEC5423606.1"/>
    </source>
</evidence>
<evidence type="ECO:0000313" key="4">
    <source>
        <dbReference type="Proteomes" id="UP001335737"/>
    </source>
</evidence>
<evidence type="ECO:0000259" key="2">
    <source>
        <dbReference type="Pfam" id="PF01648"/>
    </source>
</evidence>
<comment type="caution">
    <text evidence="3">The sequence shown here is derived from an EMBL/GenBank/DDBJ whole genome shotgun (WGS) entry which is preliminary data.</text>
</comment>
<dbReference type="SUPFAM" id="SSF56214">
    <property type="entry name" value="4'-phosphopantetheinyl transferase"/>
    <property type="match status" value="1"/>
</dbReference>
<dbReference type="Gene3D" id="3.90.470.20">
    <property type="entry name" value="4'-phosphopantetheinyl transferase domain"/>
    <property type="match status" value="1"/>
</dbReference>
<reference evidence="3 4" key="1">
    <citation type="journal article" date="2024" name="Int. J. Syst. Evol. Microbiol.">
        <title>Virgibacillus tibetensis sp. nov., isolated from salt lake on the Tibetan Plateau of China.</title>
        <authorList>
            <person name="Phurbu D."/>
            <person name="Liu Z.-X."/>
            <person name="Wang R."/>
            <person name="Zheng Y.-Y."/>
            <person name="Liu H.-C."/>
            <person name="Zhou Y.-G."/>
            <person name="Yu Y.-J."/>
            <person name="Li A.-H."/>
        </authorList>
    </citation>
    <scope>NUCLEOTIDE SEQUENCE [LARGE SCALE GENOMIC DNA]</scope>
    <source>
        <strain evidence="3 4">C22-A2</strain>
    </source>
</reference>
<dbReference type="EMBL" id="JARZFX010000003">
    <property type="protein sequence ID" value="MEC5423606.1"/>
    <property type="molecule type" value="Genomic_DNA"/>
</dbReference>
<accession>A0ABU6KE47</accession>
<keyword evidence="4" id="KW-1185">Reference proteome</keyword>
<dbReference type="Pfam" id="PF01648">
    <property type="entry name" value="ACPS"/>
    <property type="match status" value="1"/>
</dbReference>